<keyword evidence="3" id="KW-1185">Reference proteome</keyword>
<name>A0AAE0P9B9_SORBR</name>
<evidence type="ECO:0000313" key="3">
    <source>
        <dbReference type="Proteomes" id="UP001281003"/>
    </source>
</evidence>
<comment type="caution">
    <text evidence="2">The sequence shown here is derived from an EMBL/GenBank/DDBJ whole genome shotgun (WGS) entry which is preliminary data.</text>
</comment>
<reference evidence="2" key="2">
    <citation type="submission" date="2023-07" db="EMBL/GenBank/DDBJ databases">
        <authorList>
            <consortium name="Lawrence Berkeley National Laboratory"/>
            <person name="Haridas S."/>
            <person name="Hensen N."/>
            <person name="Bonometti L."/>
            <person name="Westerberg I."/>
            <person name="Brannstrom I.O."/>
            <person name="Guillou S."/>
            <person name="Cros-Aarteil S."/>
            <person name="Calhoun S."/>
            <person name="Kuo A."/>
            <person name="Mondo S."/>
            <person name="Pangilinan J."/>
            <person name="Riley R."/>
            <person name="LaButti K."/>
            <person name="Andreopoulos B."/>
            <person name="Lipzen A."/>
            <person name="Chen C."/>
            <person name="Yanf M."/>
            <person name="Daum C."/>
            <person name="Ng V."/>
            <person name="Clum A."/>
            <person name="Steindorff A."/>
            <person name="Ohm R."/>
            <person name="Martin F."/>
            <person name="Silar P."/>
            <person name="Natvig D."/>
            <person name="Lalanne C."/>
            <person name="Gautier V."/>
            <person name="Ament-velasquez S.L."/>
            <person name="Kruys A."/>
            <person name="Hutchinson M.I."/>
            <person name="Powell A.J."/>
            <person name="Barry K."/>
            <person name="Miller A.N."/>
            <person name="Grigoriev I.V."/>
            <person name="Debuchy R."/>
            <person name="Gladieux P."/>
            <person name="Thoren M.H."/>
            <person name="Johannesson H."/>
        </authorList>
    </citation>
    <scope>NUCLEOTIDE SEQUENCE</scope>
    <source>
        <strain evidence="2">FGSC 1904</strain>
    </source>
</reference>
<reference evidence="2" key="1">
    <citation type="journal article" date="2023" name="Mol. Phylogenet. Evol.">
        <title>Genome-scale phylogeny and comparative genomics of the fungal order Sordariales.</title>
        <authorList>
            <person name="Hensen N."/>
            <person name="Bonometti L."/>
            <person name="Westerberg I."/>
            <person name="Brannstrom I.O."/>
            <person name="Guillou S."/>
            <person name="Cros-Aarteil S."/>
            <person name="Calhoun S."/>
            <person name="Haridas S."/>
            <person name="Kuo A."/>
            <person name="Mondo S."/>
            <person name="Pangilinan J."/>
            <person name="Riley R."/>
            <person name="LaButti K."/>
            <person name="Andreopoulos B."/>
            <person name="Lipzen A."/>
            <person name="Chen C."/>
            <person name="Yan M."/>
            <person name="Daum C."/>
            <person name="Ng V."/>
            <person name="Clum A."/>
            <person name="Steindorff A."/>
            <person name="Ohm R.A."/>
            <person name="Martin F."/>
            <person name="Silar P."/>
            <person name="Natvig D.O."/>
            <person name="Lalanne C."/>
            <person name="Gautier V."/>
            <person name="Ament-Velasquez S.L."/>
            <person name="Kruys A."/>
            <person name="Hutchinson M.I."/>
            <person name="Powell A.J."/>
            <person name="Barry K."/>
            <person name="Miller A.N."/>
            <person name="Grigoriev I.V."/>
            <person name="Debuchy R."/>
            <person name="Gladieux P."/>
            <person name="Hiltunen Thoren M."/>
            <person name="Johannesson H."/>
        </authorList>
    </citation>
    <scope>NUCLEOTIDE SEQUENCE</scope>
    <source>
        <strain evidence="2">FGSC 1904</strain>
    </source>
</reference>
<dbReference type="AlphaFoldDB" id="A0AAE0P9B9"/>
<evidence type="ECO:0000313" key="2">
    <source>
        <dbReference type="EMBL" id="KAK3395757.1"/>
    </source>
</evidence>
<sequence length="148" mass="16275">MSVVSTREAPAPVREGGSDDAPDAHREPSDSDTPSSAVSTPEPQPRQPGQNGYLSPPLAGSVDDLARFDRVEVVELGRLLQQSGNNRGPRRNRGPTAEYDWVADDEEDEGEEDEDSDDEQEDDDDDEDDDEDDGEDDGDDDDDDWEII</sequence>
<feature type="compositionally biased region" description="Acidic residues" evidence="1">
    <location>
        <begin position="101"/>
        <end position="148"/>
    </location>
</feature>
<proteinExistence type="predicted"/>
<gene>
    <name evidence="2" type="ORF">B0T20DRAFT_471875</name>
</gene>
<dbReference type="Proteomes" id="UP001281003">
    <property type="component" value="Unassembled WGS sequence"/>
</dbReference>
<feature type="region of interest" description="Disordered" evidence="1">
    <location>
        <begin position="1"/>
        <end position="61"/>
    </location>
</feature>
<feature type="region of interest" description="Disordered" evidence="1">
    <location>
        <begin position="78"/>
        <end position="148"/>
    </location>
</feature>
<feature type="compositionally biased region" description="Polar residues" evidence="1">
    <location>
        <begin position="31"/>
        <end position="53"/>
    </location>
</feature>
<protein>
    <submittedName>
        <fullName evidence="2">Uncharacterized protein</fullName>
    </submittedName>
</protein>
<organism evidence="2 3">
    <name type="scientific">Sordaria brevicollis</name>
    <dbReference type="NCBI Taxonomy" id="83679"/>
    <lineage>
        <taxon>Eukaryota</taxon>
        <taxon>Fungi</taxon>
        <taxon>Dikarya</taxon>
        <taxon>Ascomycota</taxon>
        <taxon>Pezizomycotina</taxon>
        <taxon>Sordariomycetes</taxon>
        <taxon>Sordariomycetidae</taxon>
        <taxon>Sordariales</taxon>
        <taxon>Sordariaceae</taxon>
        <taxon>Sordaria</taxon>
    </lineage>
</organism>
<accession>A0AAE0P9B9</accession>
<dbReference type="EMBL" id="JAUTDP010000010">
    <property type="protein sequence ID" value="KAK3395757.1"/>
    <property type="molecule type" value="Genomic_DNA"/>
</dbReference>
<evidence type="ECO:0000256" key="1">
    <source>
        <dbReference type="SAM" id="MobiDB-lite"/>
    </source>
</evidence>